<name>A0A3S1A510_ANAVA</name>
<reference evidence="1 2" key="1">
    <citation type="journal article" date="2019" name="Genome Biol. Evol.">
        <title>Day and night: Metabolic profiles and evolutionary relationships of six axenic non-marine cyanobacteria.</title>
        <authorList>
            <person name="Will S.E."/>
            <person name="Henke P."/>
            <person name="Boedeker C."/>
            <person name="Huang S."/>
            <person name="Brinkmann H."/>
            <person name="Rohde M."/>
            <person name="Jarek M."/>
            <person name="Friedl T."/>
            <person name="Seufert S."/>
            <person name="Schumacher M."/>
            <person name="Overmann J."/>
            <person name="Neumann-Schaal M."/>
            <person name="Petersen J."/>
        </authorList>
    </citation>
    <scope>NUCLEOTIDE SEQUENCE [LARGE SCALE GENOMIC DNA]</scope>
    <source>
        <strain evidence="1 2">SAG 1403-4b</strain>
    </source>
</reference>
<evidence type="ECO:0000313" key="1">
    <source>
        <dbReference type="EMBL" id="RUS93512.1"/>
    </source>
</evidence>
<evidence type="ECO:0000313" key="2">
    <source>
        <dbReference type="Proteomes" id="UP000276103"/>
    </source>
</evidence>
<protein>
    <submittedName>
        <fullName evidence="1">Uncharacterized protein</fullName>
    </submittedName>
</protein>
<keyword evidence="2" id="KW-1185">Reference proteome</keyword>
<accession>A0A3S1A510</accession>
<sequence>MSEAHTPRNKDRSLEQALTNKIIDDYFENSESWLRAILRMCIFSLADINGESVFIVECPNQAVAKRLSRKTYPFRGMVYFLTDNFDDRDRTLFCYKDERKGYWRCFDTSTNSWQSLSNLQSSPTSTDS</sequence>
<dbReference type="OrthoDB" id="423910at2"/>
<gene>
    <name evidence="1" type="ORF">DSM107003_43080</name>
</gene>
<dbReference type="AlphaFoldDB" id="A0A3S1A510"/>
<proteinExistence type="predicted"/>
<comment type="caution">
    <text evidence="1">The sequence shown here is derived from an EMBL/GenBank/DDBJ whole genome shotgun (WGS) entry which is preliminary data.</text>
</comment>
<dbReference type="RefSeq" id="WP_127056123.1">
    <property type="nucleotide sequence ID" value="NZ_RSCM01000018.1"/>
</dbReference>
<dbReference type="EMBL" id="RSCM01000018">
    <property type="protein sequence ID" value="RUS93512.1"/>
    <property type="molecule type" value="Genomic_DNA"/>
</dbReference>
<dbReference type="Proteomes" id="UP000276103">
    <property type="component" value="Unassembled WGS sequence"/>
</dbReference>
<organism evidence="1 2">
    <name type="scientific">Trichormus variabilis SAG 1403-4b</name>
    <dbReference type="NCBI Taxonomy" id="447716"/>
    <lineage>
        <taxon>Bacteria</taxon>
        <taxon>Bacillati</taxon>
        <taxon>Cyanobacteriota</taxon>
        <taxon>Cyanophyceae</taxon>
        <taxon>Nostocales</taxon>
        <taxon>Nostocaceae</taxon>
        <taxon>Trichormus</taxon>
    </lineage>
</organism>